<proteinExistence type="predicted"/>
<dbReference type="HOGENOM" id="CLU_950223_0_0_1"/>
<protein>
    <submittedName>
        <fullName evidence="2">Uncharacterized protein</fullName>
    </submittedName>
</protein>
<evidence type="ECO:0000256" key="1">
    <source>
        <dbReference type="SAM" id="MobiDB-lite"/>
    </source>
</evidence>
<dbReference type="Proteomes" id="UP000031192">
    <property type="component" value="Unassembled WGS sequence"/>
</dbReference>
<organism evidence="2 3">
    <name type="scientific">Metarhizium guizhouense (strain ARSEF 977)</name>
    <dbReference type="NCBI Taxonomy" id="1276136"/>
    <lineage>
        <taxon>Eukaryota</taxon>
        <taxon>Fungi</taxon>
        <taxon>Dikarya</taxon>
        <taxon>Ascomycota</taxon>
        <taxon>Pezizomycotina</taxon>
        <taxon>Sordariomycetes</taxon>
        <taxon>Hypocreomycetidae</taxon>
        <taxon>Hypocreales</taxon>
        <taxon>Clavicipitaceae</taxon>
        <taxon>Metarhizium</taxon>
    </lineage>
</organism>
<name>A0A0B4G573_METGA</name>
<dbReference type="AlphaFoldDB" id="A0A0B4G573"/>
<gene>
    <name evidence="2" type="ORF">MGU_10849</name>
</gene>
<dbReference type="EMBL" id="AZNH01000119">
    <property type="protein sequence ID" value="KID81800.1"/>
    <property type="molecule type" value="Genomic_DNA"/>
</dbReference>
<evidence type="ECO:0000313" key="2">
    <source>
        <dbReference type="EMBL" id="KID81800.1"/>
    </source>
</evidence>
<feature type="region of interest" description="Disordered" evidence="1">
    <location>
        <begin position="274"/>
        <end position="293"/>
    </location>
</feature>
<comment type="caution">
    <text evidence="2">The sequence shown here is derived from an EMBL/GenBank/DDBJ whole genome shotgun (WGS) entry which is preliminary data.</text>
</comment>
<reference evidence="2 3" key="1">
    <citation type="journal article" date="2014" name="Proc. Natl. Acad. Sci. U.S.A.">
        <title>Trajectory and genomic determinants of fungal-pathogen speciation and host adaptation.</title>
        <authorList>
            <person name="Hu X."/>
            <person name="Xiao G."/>
            <person name="Zheng P."/>
            <person name="Shang Y."/>
            <person name="Su Y."/>
            <person name="Zhang X."/>
            <person name="Liu X."/>
            <person name="Zhan S."/>
            <person name="St Leger R.J."/>
            <person name="Wang C."/>
        </authorList>
    </citation>
    <scope>NUCLEOTIDE SEQUENCE [LARGE SCALE GENOMIC DNA]</scope>
    <source>
        <strain evidence="2 3">ARSEF 977</strain>
    </source>
</reference>
<evidence type="ECO:0000313" key="3">
    <source>
        <dbReference type="Proteomes" id="UP000031192"/>
    </source>
</evidence>
<keyword evidence="3" id="KW-1185">Reference proteome</keyword>
<sequence length="293" mass="33695">MGYRTDHDGKLAPYYSFSTAMISTPDGLELAGLRPISEYGEEHYGLKESLDDRLCSEGGPGKDFRDLCAKRGTDHWKALRLLLRDRWRYINNQIRKMLINVEFEITEVVFTVPAAQASDDLLEGETFGRDIQARMTRCAIEAGIPENEIVLDMGAGTTDVATYLVFEGRAILLRKPDGRSVGIGRLWHLWERECQSWVTDANPWKDISRDLRYHVHEMPEGCSDFKRGDKTIRASDFQKDLNDCCDEALKLLETELWSVDEAKTDRLRTYLHQDERRRSQSRVRGGHPRPEGR</sequence>
<accession>A0A0B4G573</accession>